<dbReference type="EMBL" id="LR796188">
    <property type="protein sequence ID" value="CAB4125201.1"/>
    <property type="molecule type" value="Genomic_DNA"/>
</dbReference>
<protein>
    <submittedName>
        <fullName evidence="2">Uncharacterized protein</fullName>
    </submittedName>
</protein>
<keyword evidence="1" id="KW-0175">Coiled coil</keyword>
<accession>A0A6J5KTJ3</accession>
<evidence type="ECO:0000313" key="2">
    <source>
        <dbReference type="EMBL" id="CAB4125201.1"/>
    </source>
</evidence>
<proteinExistence type="predicted"/>
<evidence type="ECO:0000256" key="1">
    <source>
        <dbReference type="SAM" id="Coils"/>
    </source>
</evidence>
<organism evidence="2">
    <name type="scientific">uncultured Caudovirales phage</name>
    <dbReference type="NCBI Taxonomy" id="2100421"/>
    <lineage>
        <taxon>Viruses</taxon>
        <taxon>Duplodnaviria</taxon>
        <taxon>Heunggongvirae</taxon>
        <taxon>Uroviricota</taxon>
        <taxon>Caudoviricetes</taxon>
        <taxon>Peduoviridae</taxon>
        <taxon>Maltschvirus</taxon>
        <taxon>Maltschvirus maltsch</taxon>
    </lineage>
</organism>
<gene>
    <name evidence="2" type="ORF">UFOVP54_80</name>
</gene>
<feature type="coiled-coil region" evidence="1">
    <location>
        <begin position="76"/>
        <end position="110"/>
    </location>
</feature>
<reference evidence="2" key="1">
    <citation type="submission" date="2020-04" db="EMBL/GenBank/DDBJ databases">
        <authorList>
            <person name="Chiriac C."/>
            <person name="Salcher M."/>
            <person name="Ghai R."/>
            <person name="Kavagutti S V."/>
        </authorList>
    </citation>
    <scope>NUCLEOTIDE SEQUENCE</scope>
</reference>
<sequence>MANDVNIQKTVFSTTDFNKVVDSTFRTFTQPVPAEDTDTPEELFRLYEKLYYVIDVTGETDSHEYLVKKSSELLTFDRVTEEIQPLLDEIAQLRQENLGLNQQLLTLQTNIA</sequence>
<name>A0A6J5KTJ3_9CAUD</name>